<organism evidence="2 3">
    <name type="scientific">Nostocoides veronense</name>
    <dbReference type="NCBI Taxonomy" id="330836"/>
    <lineage>
        <taxon>Bacteria</taxon>
        <taxon>Bacillati</taxon>
        <taxon>Actinomycetota</taxon>
        <taxon>Actinomycetes</taxon>
        <taxon>Micrococcales</taxon>
        <taxon>Intrasporangiaceae</taxon>
        <taxon>Nostocoides</taxon>
    </lineage>
</organism>
<gene>
    <name evidence="2" type="ORF">GCM10009811_35030</name>
</gene>
<dbReference type="Proteomes" id="UP001499938">
    <property type="component" value="Unassembled WGS sequence"/>
</dbReference>
<sequence length="87" mass="9120">MPGDEGAFDLREDGLLEAVQTGPRIVAGGELGEQVVAQFAAQRLLLMPACAQLAERGDIRGPSHTSQPNPGTFGLPASLLPEPRKSN</sequence>
<comment type="caution">
    <text evidence="2">The sequence shown here is derived from an EMBL/GenBank/DDBJ whole genome shotgun (WGS) entry which is preliminary data.</text>
</comment>
<accession>A0ABP4YAC5</accession>
<proteinExistence type="predicted"/>
<evidence type="ECO:0000313" key="3">
    <source>
        <dbReference type="Proteomes" id="UP001499938"/>
    </source>
</evidence>
<reference evidence="3" key="1">
    <citation type="journal article" date="2019" name="Int. J. Syst. Evol. Microbiol.">
        <title>The Global Catalogue of Microorganisms (GCM) 10K type strain sequencing project: providing services to taxonomists for standard genome sequencing and annotation.</title>
        <authorList>
            <consortium name="The Broad Institute Genomics Platform"/>
            <consortium name="The Broad Institute Genome Sequencing Center for Infectious Disease"/>
            <person name="Wu L."/>
            <person name="Ma J."/>
        </authorList>
    </citation>
    <scope>NUCLEOTIDE SEQUENCE [LARGE SCALE GENOMIC DNA]</scope>
    <source>
        <strain evidence="3">JCM 15592</strain>
    </source>
</reference>
<name>A0ABP4YAC5_9MICO</name>
<evidence type="ECO:0000313" key="2">
    <source>
        <dbReference type="EMBL" id="GAA1808742.1"/>
    </source>
</evidence>
<dbReference type="EMBL" id="BAAAPO010000062">
    <property type="protein sequence ID" value="GAA1808742.1"/>
    <property type="molecule type" value="Genomic_DNA"/>
</dbReference>
<evidence type="ECO:0000256" key="1">
    <source>
        <dbReference type="SAM" id="MobiDB-lite"/>
    </source>
</evidence>
<feature type="region of interest" description="Disordered" evidence="1">
    <location>
        <begin position="57"/>
        <end position="87"/>
    </location>
</feature>
<keyword evidence="3" id="KW-1185">Reference proteome</keyword>
<protein>
    <submittedName>
        <fullName evidence="2">Uncharacterized protein</fullName>
    </submittedName>
</protein>